<dbReference type="GO" id="GO:0004674">
    <property type="term" value="F:protein serine/threonine kinase activity"/>
    <property type="evidence" value="ECO:0007669"/>
    <property type="project" value="UniProtKB-KW"/>
</dbReference>
<dbReference type="InterPro" id="IPR008271">
    <property type="entry name" value="Ser/Thr_kinase_AS"/>
</dbReference>
<sequence>MLKKLVYSRRAILGEGSHGTVYTAEEQDTGRVVALKVSRVSLNVVRSPLRHEARVLQLLQGHRAIPALLGHTRRPHFEYMAIELLGPSLRQTVKRGRALPLETVARVGEQMLSALEHLASHHIVHRDLKPDNILLCPVDPARVVLVDFSIAHHLPAVLAKAASGTDTTSPLVFPTGTTQFCSISAHVGTAPFPQDDLESLAYVLLFLYMGDLPWHVENPWHAEPEVYMQSVSNAYTTKQALVNYALPITIPLEIAHILDSAAQRELNGLYLSTVARLRSQCRDLAYSLGERDIDRDSLNWSPVLPPASLPPPGVRSDSGYASGFNVFGQSNHPPDALGCTYNDREPVNEYFTDSYYETLYETWSIAYGRRLSLTLPPDVAEFLDGQLPDIADIKAFLPPLKT</sequence>
<dbReference type="PANTHER" id="PTHR11909">
    <property type="entry name" value="CASEIN KINASE-RELATED"/>
    <property type="match status" value="1"/>
</dbReference>
<accession>A0A371CY20</accession>
<keyword evidence="5" id="KW-0808">Transferase</keyword>
<dbReference type="InterPro" id="IPR011009">
    <property type="entry name" value="Kinase-like_dom_sf"/>
</dbReference>
<dbReference type="InterPro" id="IPR050235">
    <property type="entry name" value="CK1_Ser-Thr_kinase"/>
</dbReference>
<comment type="similarity">
    <text evidence="5">Belongs to the protein kinase superfamily.</text>
</comment>
<name>A0A371CY20_9APHY</name>
<dbReference type="PROSITE" id="PS00107">
    <property type="entry name" value="PROTEIN_KINASE_ATP"/>
    <property type="match status" value="1"/>
</dbReference>
<feature type="binding site" evidence="4">
    <location>
        <position position="36"/>
    </location>
    <ligand>
        <name>ATP</name>
        <dbReference type="ChEBI" id="CHEBI:30616"/>
    </ligand>
</feature>
<reference evidence="7 8" key="1">
    <citation type="journal article" date="2018" name="Biotechnol. Biofuels">
        <title>Integrative visual omics of the white-rot fungus Polyporus brumalis exposes the biotechnological potential of its oxidative enzymes for delignifying raw plant biomass.</title>
        <authorList>
            <person name="Miyauchi S."/>
            <person name="Rancon A."/>
            <person name="Drula E."/>
            <person name="Hage H."/>
            <person name="Chaduli D."/>
            <person name="Favel A."/>
            <person name="Grisel S."/>
            <person name="Henrissat B."/>
            <person name="Herpoel-Gimbert I."/>
            <person name="Ruiz-Duenas F.J."/>
            <person name="Chevret D."/>
            <person name="Hainaut M."/>
            <person name="Lin J."/>
            <person name="Wang M."/>
            <person name="Pangilinan J."/>
            <person name="Lipzen A."/>
            <person name="Lesage-Meessen L."/>
            <person name="Navarro D."/>
            <person name="Riley R."/>
            <person name="Grigoriev I.V."/>
            <person name="Zhou S."/>
            <person name="Raouche S."/>
            <person name="Rosso M.N."/>
        </authorList>
    </citation>
    <scope>NUCLEOTIDE SEQUENCE [LARGE SCALE GENOMIC DNA]</scope>
    <source>
        <strain evidence="7 8">BRFM 1820</strain>
    </source>
</reference>
<evidence type="ECO:0000256" key="3">
    <source>
        <dbReference type="ARBA" id="ARBA00022840"/>
    </source>
</evidence>
<evidence type="ECO:0000256" key="2">
    <source>
        <dbReference type="ARBA" id="ARBA00022741"/>
    </source>
</evidence>
<evidence type="ECO:0000256" key="4">
    <source>
        <dbReference type="PROSITE-ProRule" id="PRU10141"/>
    </source>
</evidence>
<evidence type="ECO:0000256" key="5">
    <source>
        <dbReference type="RuleBase" id="RU000304"/>
    </source>
</evidence>
<keyword evidence="5" id="KW-0418">Kinase</keyword>
<dbReference type="InterPro" id="IPR017441">
    <property type="entry name" value="Protein_kinase_ATP_BS"/>
</dbReference>
<dbReference type="SUPFAM" id="SSF56112">
    <property type="entry name" value="Protein kinase-like (PK-like)"/>
    <property type="match status" value="1"/>
</dbReference>
<keyword evidence="2 4" id="KW-0547">Nucleotide-binding</keyword>
<feature type="domain" description="Protein kinase" evidence="6">
    <location>
        <begin position="7"/>
        <end position="304"/>
    </location>
</feature>
<dbReference type="SMART" id="SM00220">
    <property type="entry name" value="S_TKc"/>
    <property type="match status" value="1"/>
</dbReference>
<protein>
    <recommendedName>
        <fullName evidence="1">non-specific serine/threonine protein kinase</fullName>
        <ecNumber evidence="1">2.7.11.1</ecNumber>
    </recommendedName>
</protein>
<keyword evidence="8" id="KW-1185">Reference proteome</keyword>
<dbReference type="EMBL" id="KZ857440">
    <property type="protein sequence ID" value="RDX45177.1"/>
    <property type="molecule type" value="Genomic_DNA"/>
</dbReference>
<dbReference type="PROSITE" id="PS00108">
    <property type="entry name" value="PROTEIN_KINASE_ST"/>
    <property type="match status" value="1"/>
</dbReference>
<keyword evidence="5" id="KW-0723">Serine/threonine-protein kinase</keyword>
<dbReference type="GO" id="GO:0005524">
    <property type="term" value="F:ATP binding"/>
    <property type="evidence" value="ECO:0007669"/>
    <property type="project" value="UniProtKB-UniRule"/>
</dbReference>
<dbReference type="Gene3D" id="1.10.510.10">
    <property type="entry name" value="Transferase(Phosphotransferase) domain 1"/>
    <property type="match status" value="1"/>
</dbReference>
<dbReference type="PROSITE" id="PS50011">
    <property type="entry name" value="PROTEIN_KINASE_DOM"/>
    <property type="match status" value="1"/>
</dbReference>
<dbReference type="InterPro" id="IPR000719">
    <property type="entry name" value="Prot_kinase_dom"/>
</dbReference>
<evidence type="ECO:0000259" key="6">
    <source>
        <dbReference type="PROSITE" id="PS50011"/>
    </source>
</evidence>
<dbReference type="AlphaFoldDB" id="A0A371CY20"/>
<dbReference type="STRING" id="139420.A0A371CY20"/>
<proteinExistence type="inferred from homology"/>
<dbReference type="Pfam" id="PF00069">
    <property type="entry name" value="Pkinase"/>
    <property type="match status" value="1"/>
</dbReference>
<dbReference type="OrthoDB" id="5579860at2759"/>
<dbReference type="EC" id="2.7.11.1" evidence="1"/>
<evidence type="ECO:0000256" key="1">
    <source>
        <dbReference type="ARBA" id="ARBA00012513"/>
    </source>
</evidence>
<gene>
    <name evidence="7" type="ORF">OH76DRAFT_1388401</name>
</gene>
<dbReference type="Proteomes" id="UP000256964">
    <property type="component" value="Unassembled WGS sequence"/>
</dbReference>
<evidence type="ECO:0000313" key="7">
    <source>
        <dbReference type="EMBL" id="RDX45177.1"/>
    </source>
</evidence>
<keyword evidence="3 4" id="KW-0067">ATP-binding</keyword>
<evidence type="ECO:0000313" key="8">
    <source>
        <dbReference type="Proteomes" id="UP000256964"/>
    </source>
</evidence>
<organism evidence="7 8">
    <name type="scientific">Lentinus brumalis</name>
    <dbReference type="NCBI Taxonomy" id="2498619"/>
    <lineage>
        <taxon>Eukaryota</taxon>
        <taxon>Fungi</taxon>
        <taxon>Dikarya</taxon>
        <taxon>Basidiomycota</taxon>
        <taxon>Agaricomycotina</taxon>
        <taxon>Agaricomycetes</taxon>
        <taxon>Polyporales</taxon>
        <taxon>Polyporaceae</taxon>
        <taxon>Lentinus</taxon>
    </lineage>
</organism>